<keyword evidence="3" id="KW-1185">Reference proteome</keyword>
<dbReference type="Pfam" id="PF19054">
    <property type="entry name" value="DUF5753"/>
    <property type="match status" value="1"/>
</dbReference>
<dbReference type="SMART" id="SM00530">
    <property type="entry name" value="HTH_XRE"/>
    <property type="match status" value="1"/>
</dbReference>
<sequence>MPTKREQFVQTMRAQLLGARMRELREERGLTLKYIAAYLGVEFSTLARYERAEWPFRRDHVIALLDVYGVFDEGERQELTTLAQDAWRVDQWERDSSLGPLGLTIVDHWWLQQRAVELREYAAMVVPPLLWTQDYAEAVIRATSGKGAHPSRVDFLVQQCLDRQHILDDKPEKRLLVLMEESVLRNPVGGRLVLRAQLEHLVRVVERPHVEVRLVRQAGWHEGMYGSFTICDMERPYPPVVQVEHLGGRLTLEAHAAMVYGQAFDHIKESALGQTESVAHIASLAEELA</sequence>
<dbReference type="InterPro" id="IPR043917">
    <property type="entry name" value="DUF5753"/>
</dbReference>
<dbReference type="GO" id="GO:0003677">
    <property type="term" value="F:DNA binding"/>
    <property type="evidence" value="ECO:0007669"/>
    <property type="project" value="InterPro"/>
</dbReference>
<reference evidence="2 3" key="1">
    <citation type="submission" date="2020-03" db="EMBL/GenBank/DDBJ databases">
        <title>Whole genome shotgun sequence of Phytohabitans suffuscus NBRC 105367.</title>
        <authorList>
            <person name="Komaki H."/>
            <person name="Tamura T."/>
        </authorList>
    </citation>
    <scope>NUCLEOTIDE SEQUENCE [LARGE SCALE GENOMIC DNA]</scope>
    <source>
        <strain evidence="2 3">NBRC 105367</strain>
    </source>
</reference>
<dbReference type="SUPFAM" id="SSF47413">
    <property type="entry name" value="lambda repressor-like DNA-binding domains"/>
    <property type="match status" value="1"/>
</dbReference>
<dbReference type="RefSeq" id="WP_173155619.1">
    <property type="nucleotide sequence ID" value="NZ_AP022871.1"/>
</dbReference>
<gene>
    <name evidence="2" type="ORF">Psuf_017620</name>
</gene>
<dbReference type="Gene3D" id="1.10.260.40">
    <property type="entry name" value="lambda repressor-like DNA-binding domains"/>
    <property type="match status" value="1"/>
</dbReference>
<evidence type="ECO:0000313" key="3">
    <source>
        <dbReference type="Proteomes" id="UP000503011"/>
    </source>
</evidence>
<feature type="domain" description="HTH cro/C1-type" evidence="1">
    <location>
        <begin position="21"/>
        <end position="76"/>
    </location>
</feature>
<organism evidence="2 3">
    <name type="scientific">Phytohabitans suffuscus</name>
    <dbReference type="NCBI Taxonomy" id="624315"/>
    <lineage>
        <taxon>Bacteria</taxon>
        <taxon>Bacillati</taxon>
        <taxon>Actinomycetota</taxon>
        <taxon>Actinomycetes</taxon>
        <taxon>Micromonosporales</taxon>
        <taxon>Micromonosporaceae</taxon>
    </lineage>
</organism>
<accession>A0A6F8YEK2</accession>
<evidence type="ECO:0000259" key="1">
    <source>
        <dbReference type="PROSITE" id="PS50943"/>
    </source>
</evidence>
<reference evidence="2 3" key="2">
    <citation type="submission" date="2020-03" db="EMBL/GenBank/DDBJ databases">
        <authorList>
            <person name="Ichikawa N."/>
            <person name="Kimura A."/>
            <person name="Kitahashi Y."/>
            <person name="Uohara A."/>
        </authorList>
    </citation>
    <scope>NUCLEOTIDE SEQUENCE [LARGE SCALE GENOMIC DNA]</scope>
    <source>
        <strain evidence="2 3">NBRC 105367</strain>
    </source>
</reference>
<evidence type="ECO:0000313" key="2">
    <source>
        <dbReference type="EMBL" id="BCB84449.1"/>
    </source>
</evidence>
<dbReference type="AlphaFoldDB" id="A0A6F8YEK2"/>
<name>A0A6F8YEK2_9ACTN</name>
<dbReference type="InterPro" id="IPR001387">
    <property type="entry name" value="Cro/C1-type_HTH"/>
</dbReference>
<protein>
    <submittedName>
        <fullName evidence="2">Transcriptional regulator</fullName>
    </submittedName>
</protein>
<proteinExistence type="predicted"/>
<dbReference type="InterPro" id="IPR010982">
    <property type="entry name" value="Lambda_DNA-bd_dom_sf"/>
</dbReference>
<dbReference type="Proteomes" id="UP000503011">
    <property type="component" value="Chromosome"/>
</dbReference>
<dbReference type="KEGG" id="psuu:Psuf_017620"/>
<dbReference type="PROSITE" id="PS50943">
    <property type="entry name" value="HTH_CROC1"/>
    <property type="match status" value="1"/>
</dbReference>
<dbReference type="EMBL" id="AP022871">
    <property type="protein sequence ID" value="BCB84449.1"/>
    <property type="molecule type" value="Genomic_DNA"/>
</dbReference>
<dbReference type="Pfam" id="PF13560">
    <property type="entry name" value="HTH_31"/>
    <property type="match status" value="1"/>
</dbReference>
<dbReference type="CDD" id="cd00093">
    <property type="entry name" value="HTH_XRE"/>
    <property type="match status" value="1"/>
</dbReference>